<dbReference type="InterPro" id="IPR024163">
    <property type="entry name" value="Aerotolerance_reg_N"/>
</dbReference>
<evidence type="ECO:0000313" key="4">
    <source>
        <dbReference type="Proteomes" id="UP000288951"/>
    </source>
</evidence>
<keyword evidence="4" id="KW-1185">Reference proteome</keyword>
<dbReference type="InterPro" id="IPR011933">
    <property type="entry name" value="Double_TM_dom"/>
</dbReference>
<feature type="transmembrane region" description="Helical" evidence="1">
    <location>
        <begin position="617"/>
        <end position="635"/>
    </location>
</feature>
<reference evidence="3" key="1">
    <citation type="submission" date="2018-12" db="EMBL/GenBank/DDBJ databases">
        <title>Draft genome sequence of Flaovobacterium columnare ARS1 isolated from channel catfish in Alabama.</title>
        <authorList>
            <person name="Cai W."/>
            <person name="Arias C."/>
        </authorList>
    </citation>
    <scope>NUCLEOTIDE SEQUENCE [LARGE SCALE GENOMIC DNA]</scope>
    <source>
        <strain evidence="3">ARS1</strain>
    </source>
</reference>
<comment type="caution">
    <text evidence="3">The sequence shown here is derived from an EMBL/GenBank/DDBJ whole genome shotgun (WGS) entry which is preliminary data.</text>
</comment>
<feature type="domain" description="Aerotolerance regulator N-terminal" evidence="2">
    <location>
        <begin position="1"/>
        <end position="76"/>
    </location>
</feature>
<sequence>MQFKHPEILYFLFLLIIPVIVHLFQLRKFKKEYFTNVRFLKELIIQTRKSSKIKKYLLLATRLLLLATLILAFAQPFFKATDQAGKNNELIILLDNSFSMQAKGKKGELLKRAVQDLLENIPEETTFSLLTNDTDFWNTHIKAIAKDLQNLNYSPIPFSLENALIKTKSHNNNQGKDILVITDAIGLQTESLSKLPLNNKTYFVVPEAEKTTNAAIDSVFINQSLENFYEIGVLVSSNFKESKSIPISLYNQNNLIAKSIIPLNKNKQTLLFTIPKETFNGYVSLNDNSLAFDNTFYFNFSKPKIVKILSIGDDEKSNFLTRIYTKPEFNFSNSNPNHLDYRSIENQDCIILNELDNIPTAMHTNMKKFVDKGGSLVIIPSEKIIPSNLNAFLKNFTNIQFGNLQNKEKKIMKINFSNPLYIDVFEKRIRNFQYPIVKKSFEVKSGLPQALTYDDQSAFLNTLYKNSGIIYIFSAPLNKEISNFQNAPLIVPTFYKMGISTSKNGLQYQTIGQNKTTIIDALLNKDEIVSITNKEENFIPVQQILENKLKFSCGDNPKKAGNYQIIQNKKNIYPISFNYDRKESQLNNYSNYNKINTISNLNIFFETLQTERTDQQIWKWFLIFALLFLIIELLIQKFLK</sequence>
<dbReference type="AlphaFoldDB" id="A0A437UE42"/>
<dbReference type="Proteomes" id="UP000288951">
    <property type="component" value="Unassembled WGS sequence"/>
</dbReference>
<evidence type="ECO:0000256" key="1">
    <source>
        <dbReference type="SAM" id="Phobius"/>
    </source>
</evidence>
<keyword evidence="1" id="KW-0472">Membrane</keyword>
<keyword evidence="1" id="KW-0812">Transmembrane</keyword>
<dbReference type="RefSeq" id="WP_127822936.1">
    <property type="nucleotide sequence ID" value="NZ_RQSM01000002.1"/>
</dbReference>
<protein>
    <recommendedName>
        <fullName evidence="2">Aerotolerance regulator N-terminal domain-containing protein</fullName>
    </recommendedName>
</protein>
<proteinExistence type="predicted"/>
<dbReference type="PANTHER" id="PTHR37464:SF1">
    <property type="entry name" value="BLL2463 PROTEIN"/>
    <property type="match status" value="1"/>
</dbReference>
<evidence type="ECO:0000313" key="3">
    <source>
        <dbReference type="EMBL" id="RVU91861.1"/>
    </source>
</evidence>
<dbReference type="OrthoDB" id="9810200at2"/>
<feature type="transmembrane region" description="Helical" evidence="1">
    <location>
        <begin position="6"/>
        <end position="24"/>
    </location>
</feature>
<dbReference type="InterPro" id="IPR036465">
    <property type="entry name" value="vWFA_dom_sf"/>
</dbReference>
<feature type="transmembrane region" description="Helical" evidence="1">
    <location>
        <begin position="56"/>
        <end position="78"/>
    </location>
</feature>
<dbReference type="Pfam" id="PF07584">
    <property type="entry name" value="BatA"/>
    <property type="match status" value="1"/>
</dbReference>
<dbReference type="EMBL" id="RQSM01000002">
    <property type="protein sequence ID" value="RVU91861.1"/>
    <property type="molecule type" value="Genomic_DNA"/>
</dbReference>
<dbReference type="SUPFAM" id="SSF53300">
    <property type="entry name" value="vWA-like"/>
    <property type="match status" value="1"/>
</dbReference>
<gene>
    <name evidence="3" type="ORF">EH230_02505</name>
</gene>
<keyword evidence="1" id="KW-1133">Transmembrane helix</keyword>
<accession>A0A437UE42</accession>
<dbReference type="PANTHER" id="PTHR37464">
    <property type="entry name" value="BLL2463 PROTEIN"/>
    <property type="match status" value="1"/>
</dbReference>
<dbReference type="NCBIfam" id="TIGR02226">
    <property type="entry name" value="two_anch"/>
    <property type="match status" value="1"/>
</dbReference>
<name>A0A437UE42_9FLAO</name>
<evidence type="ECO:0000259" key="2">
    <source>
        <dbReference type="Pfam" id="PF07584"/>
    </source>
</evidence>
<organism evidence="3 4">
    <name type="scientific">Flavobacterium columnare</name>
    <dbReference type="NCBI Taxonomy" id="996"/>
    <lineage>
        <taxon>Bacteria</taxon>
        <taxon>Pseudomonadati</taxon>
        <taxon>Bacteroidota</taxon>
        <taxon>Flavobacteriia</taxon>
        <taxon>Flavobacteriales</taxon>
        <taxon>Flavobacteriaceae</taxon>
        <taxon>Flavobacterium</taxon>
    </lineage>
</organism>